<dbReference type="InterPro" id="IPR010461">
    <property type="entry name" value="ComK"/>
</dbReference>
<comment type="caution">
    <text evidence="1">The sequence shown here is derived from an EMBL/GenBank/DDBJ whole genome shotgun (WGS) entry which is preliminary data.</text>
</comment>
<reference evidence="1 2" key="1">
    <citation type="submission" date="2019-03" db="EMBL/GenBank/DDBJ databases">
        <title>Bacillus niacini sp. nov. a Nicotinate-Metabolizing Mesophile Isolated from Soil.</title>
        <authorList>
            <person name="Zhang G."/>
        </authorList>
    </citation>
    <scope>NUCLEOTIDE SEQUENCE [LARGE SCALE GENOMIC DNA]</scope>
    <source>
        <strain evidence="1 2">WN066</strain>
    </source>
</reference>
<dbReference type="EMBL" id="SMYO01000022">
    <property type="protein sequence ID" value="TDK57108.1"/>
    <property type="molecule type" value="Genomic_DNA"/>
</dbReference>
<dbReference type="Pfam" id="PF06338">
    <property type="entry name" value="ComK"/>
    <property type="match status" value="1"/>
</dbReference>
<proteinExistence type="predicted"/>
<dbReference type="Proteomes" id="UP000295132">
    <property type="component" value="Unassembled WGS sequence"/>
</dbReference>
<evidence type="ECO:0000313" key="1">
    <source>
        <dbReference type="EMBL" id="TDK57108.1"/>
    </source>
</evidence>
<name>A0A4V6PMC1_9BACI</name>
<evidence type="ECO:0000313" key="2">
    <source>
        <dbReference type="Proteomes" id="UP000295132"/>
    </source>
</evidence>
<protein>
    <submittedName>
        <fullName evidence="1">Transcriptional regulator</fullName>
    </submittedName>
</protein>
<dbReference type="GO" id="GO:0030420">
    <property type="term" value="P:establishment of competence for transformation"/>
    <property type="evidence" value="ECO:0007669"/>
    <property type="project" value="InterPro"/>
</dbReference>
<dbReference type="PIRSF" id="PIRSF011560">
    <property type="entry name" value="ComK"/>
    <property type="match status" value="1"/>
</dbReference>
<gene>
    <name evidence="1" type="ORF">E2K98_26530</name>
</gene>
<accession>A0A4V6PMC1</accession>
<sequence length="192" mass="22804">MAVLKQNQIEEYEINSGTMFIRPVEYGSKIYSQIFEEEDEFLSPFKPLDIIKKSCDYFGCDYESRKKGTRQLIGITHKIPIAIEPSNRLYFFPTTSPTRPECIWISHDHVKEHRRISNQQTLITFRNKQAHLFPVPYSTIDNQLLRTSFLRTKLMQRIEFNDRKSFYLMQKPVSMEASENTRKYGEDLFTKN</sequence>
<dbReference type="AlphaFoldDB" id="A0A4V6PMC1"/>
<organism evidence="1 2">
    <name type="scientific">Bacillus salipaludis</name>
    <dbReference type="NCBI Taxonomy" id="2547811"/>
    <lineage>
        <taxon>Bacteria</taxon>
        <taxon>Bacillati</taxon>
        <taxon>Bacillota</taxon>
        <taxon>Bacilli</taxon>
        <taxon>Bacillales</taxon>
        <taxon>Bacillaceae</taxon>
        <taxon>Bacillus</taxon>
    </lineage>
</organism>